<feature type="domain" description="Amidohydrolase-related" evidence="6">
    <location>
        <begin position="57"/>
        <end position="383"/>
    </location>
</feature>
<accession>A0ABW2FFW2</accession>
<evidence type="ECO:0000256" key="4">
    <source>
        <dbReference type="ARBA" id="ARBA00023277"/>
    </source>
</evidence>
<dbReference type="PANTHER" id="PTHR11113">
    <property type="entry name" value="N-ACETYLGLUCOSAMINE-6-PHOSPHATE DEACETYLASE"/>
    <property type="match status" value="1"/>
</dbReference>
<dbReference type="RefSeq" id="WP_378053501.1">
    <property type="nucleotide sequence ID" value="NZ_JBHMDN010000078.1"/>
</dbReference>
<dbReference type="PANTHER" id="PTHR11113:SF14">
    <property type="entry name" value="N-ACETYLGLUCOSAMINE-6-PHOSPHATE DEACETYLASE"/>
    <property type="match status" value="1"/>
</dbReference>
<evidence type="ECO:0000256" key="3">
    <source>
        <dbReference type="ARBA" id="ARBA00022801"/>
    </source>
</evidence>
<dbReference type="NCBIfam" id="TIGR00221">
    <property type="entry name" value="nagA"/>
    <property type="match status" value="1"/>
</dbReference>
<keyword evidence="2" id="KW-0479">Metal-binding</keyword>
<gene>
    <name evidence="7" type="primary">nagA</name>
    <name evidence="7" type="ORF">ACFQMJ_20230</name>
</gene>
<keyword evidence="8" id="KW-1185">Reference proteome</keyword>
<name>A0ABW2FFW2_9BACL</name>
<dbReference type="SUPFAM" id="SSF51338">
    <property type="entry name" value="Composite domain of metallo-dependent hydrolases"/>
    <property type="match status" value="1"/>
</dbReference>
<comment type="similarity">
    <text evidence="1 5">Belongs to the metallo-dependent hydrolases superfamily. NagA family.</text>
</comment>
<dbReference type="Gene3D" id="2.30.40.10">
    <property type="entry name" value="Urease, subunit C, domain 1"/>
    <property type="match status" value="1"/>
</dbReference>
<proteinExistence type="inferred from homology"/>
<evidence type="ECO:0000259" key="6">
    <source>
        <dbReference type="Pfam" id="PF01979"/>
    </source>
</evidence>
<reference evidence="8" key="1">
    <citation type="journal article" date="2019" name="Int. J. Syst. Evol. Microbiol.">
        <title>The Global Catalogue of Microorganisms (GCM) 10K type strain sequencing project: providing services to taxonomists for standard genome sequencing and annotation.</title>
        <authorList>
            <consortium name="The Broad Institute Genomics Platform"/>
            <consortium name="The Broad Institute Genome Sequencing Center for Infectious Disease"/>
            <person name="Wu L."/>
            <person name="Ma J."/>
        </authorList>
    </citation>
    <scope>NUCLEOTIDE SEQUENCE [LARGE SCALE GENOMIC DNA]</scope>
    <source>
        <strain evidence="8">KCTC 12907</strain>
    </source>
</reference>
<dbReference type="InterPro" id="IPR011059">
    <property type="entry name" value="Metal-dep_hydrolase_composite"/>
</dbReference>
<keyword evidence="3 5" id="KW-0378">Hydrolase</keyword>
<evidence type="ECO:0000313" key="8">
    <source>
        <dbReference type="Proteomes" id="UP001596378"/>
    </source>
</evidence>
<dbReference type="SUPFAM" id="SSF51556">
    <property type="entry name" value="Metallo-dependent hydrolases"/>
    <property type="match status" value="1"/>
</dbReference>
<dbReference type="PIRSF" id="PIRSF038994">
    <property type="entry name" value="NagA"/>
    <property type="match status" value="1"/>
</dbReference>
<dbReference type="Proteomes" id="UP001596378">
    <property type="component" value="Unassembled WGS sequence"/>
</dbReference>
<keyword evidence="4 5" id="KW-0119">Carbohydrate metabolism</keyword>
<sequence length="403" mass="42498">MAAEKTLYRNCTLYTGTRVIRGGSLLVDGAGVVVDAGGGQTVSVPADARVVDLKGRLVLPGFVDVHVHGGGGWDMLRGTPEDFAGAARYHAAHGTTSLLATTGGAPEADTSELLRHARRAIEERNTGGADVIGVHLEGPFLHPARKGAFREEWLHPPDFGEMDRYLDTSGGTIRIVTLAPELEGGEAFVRRLCALGIRVSVGHSDASYEQMLDAVEWGARRTTHHFNGMRPLHHRDPGAAGAGLMLPALTTELIADGLHVHPAAIRFLFDVKGVCSVCVITDAVAQAGLPDGVYGSVETSGGEIYLSGTRTLAGSSSTMLGSLRRVLSYTGRTLENVLPSFTAVPAREAGAASRKGTLEAGKDADFLVLDESLELLETYVRGRRVYVGAGAAYEDERGGDGSC</sequence>
<evidence type="ECO:0000256" key="5">
    <source>
        <dbReference type="PIRNR" id="PIRNR038994"/>
    </source>
</evidence>
<dbReference type="InterPro" id="IPR032466">
    <property type="entry name" value="Metal_Hydrolase"/>
</dbReference>
<dbReference type="CDD" id="cd00854">
    <property type="entry name" value="NagA"/>
    <property type="match status" value="1"/>
</dbReference>
<dbReference type="GO" id="GO:0008448">
    <property type="term" value="F:N-acetylglucosamine-6-phosphate deacetylase activity"/>
    <property type="evidence" value="ECO:0007669"/>
    <property type="project" value="UniProtKB-EC"/>
</dbReference>
<dbReference type="InterPro" id="IPR006680">
    <property type="entry name" value="Amidohydro-rel"/>
</dbReference>
<evidence type="ECO:0000256" key="2">
    <source>
        <dbReference type="ARBA" id="ARBA00022723"/>
    </source>
</evidence>
<comment type="caution">
    <text evidence="7">The sequence shown here is derived from an EMBL/GenBank/DDBJ whole genome shotgun (WGS) entry which is preliminary data.</text>
</comment>
<dbReference type="Gene3D" id="3.20.20.140">
    <property type="entry name" value="Metal-dependent hydrolases"/>
    <property type="match status" value="1"/>
</dbReference>
<evidence type="ECO:0000256" key="1">
    <source>
        <dbReference type="ARBA" id="ARBA00010716"/>
    </source>
</evidence>
<organism evidence="7 8">
    <name type="scientific">Cohnella cellulosilytica</name>
    <dbReference type="NCBI Taxonomy" id="986710"/>
    <lineage>
        <taxon>Bacteria</taxon>
        <taxon>Bacillati</taxon>
        <taxon>Bacillota</taxon>
        <taxon>Bacilli</taxon>
        <taxon>Bacillales</taxon>
        <taxon>Paenibacillaceae</taxon>
        <taxon>Cohnella</taxon>
    </lineage>
</organism>
<protein>
    <submittedName>
        <fullName evidence="7">N-acetylglucosamine-6-phosphate deacetylase</fullName>
        <ecNumber evidence="7">3.5.1.25</ecNumber>
    </submittedName>
</protein>
<evidence type="ECO:0000313" key="7">
    <source>
        <dbReference type="EMBL" id="MFC7150869.1"/>
    </source>
</evidence>
<dbReference type="EMBL" id="JBHTAI010000013">
    <property type="protein sequence ID" value="MFC7150869.1"/>
    <property type="molecule type" value="Genomic_DNA"/>
</dbReference>
<dbReference type="EC" id="3.5.1.25" evidence="7"/>
<dbReference type="Pfam" id="PF01979">
    <property type="entry name" value="Amidohydro_1"/>
    <property type="match status" value="1"/>
</dbReference>
<dbReference type="InterPro" id="IPR003764">
    <property type="entry name" value="GlcNAc_6-P_deAcase"/>
</dbReference>